<feature type="chain" id="PRO_5025524381" description="Peptidase A1 domain-containing protein" evidence="1">
    <location>
        <begin position="18"/>
        <end position="238"/>
    </location>
</feature>
<organism evidence="3 4">
    <name type="scientific">Decorospora gaudefroyi</name>
    <dbReference type="NCBI Taxonomy" id="184978"/>
    <lineage>
        <taxon>Eukaryota</taxon>
        <taxon>Fungi</taxon>
        <taxon>Dikarya</taxon>
        <taxon>Ascomycota</taxon>
        <taxon>Pezizomycotina</taxon>
        <taxon>Dothideomycetes</taxon>
        <taxon>Pleosporomycetidae</taxon>
        <taxon>Pleosporales</taxon>
        <taxon>Pleosporineae</taxon>
        <taxon>Pleosporaceae</taxon>
        <taxon>Decorospora</taxon>
    </lineage>
</organism>
<proteinExistence type="predicted"/>
<dbReference type="SUPFAM" id="SSF50630">
    <property type="entry name" value="Acid proteases"/>
    <property type="match status" value="1"/>
</dbReference>
<protein>
    <recommendedName>
        <fullName evidence="2">Peptidase A1 domain-containing protein</fullName>
    </recommendedName>
</protein>
<dbReference type="Proteomes" id="UP000800040">
    <property type="component" value="Unassembled WGS sequence"/>
</dbReference>
<feature type="non-terminal residue" evidence="3">
    <location>
        <position position="238"/>
    </location>
</feature>
<keyword evidence="1" id="KW-0732">Signal</keyword>
<evidence type="ECO:0000256" key="1">
    <source>
        <dbReference type="SAM" id="SignalP"/>
    </source>
</evidence>
<dbReference type="Gene3D" id="2.40.70.10">
    <property type="entry name" value="Acid Proteases"/>
    <property type="match status" value="1"/>
</dbReference>
<accession>A0A6A5JZB0</accession>
<name>A0A6A5JZB0_9PLEO</name>
<evidence type="ECO:0000313" key="4">
    <source>
        <dbReference type="Proteomes" id="UP000800040"/>
    </source>
</evidence>
<dbReference type="InterPro" id="IPR033121">
    <property type="entry name" value="PEPTIDASE_A1"/>
</dbReference>
<dbReference type="EMBL" id="ML975393">
    <property type="protein sequence ID" value="KAF1830525.1"/>
    <property type="molecule type" value="Genomic_DNA"/>
</dbReference>
<reference evidence="3" key="1">
    <citation type="submission" date="2020-01" db="EMBL/GenBank/DDBJ databases">
        <authorList>
            <consortium name="DOE Joint Genome Institute"/>
            <person name="Haridas S."/>
            <person name="Albert R."/>
            <person name="Binder M."/>
            <person name="Bloem J."/>
            <person name="Labutti K."/>
            <person name="Salamov A."/>
            <person name="Andreopoulos B."/>
            <person name="Baker S.E."/>
            <person name="Barry K."/>
            <person name="Bills G."/>
            <person name="Bluhm B.H."/>
            <person name="Cannon C."/>
            <person name="Castanera R."/>
            <person name="Culley D.E."/>
            <person name="Daum C."/>
            <person name="Ezra D."/>
            <person name="Gonzalez J.B."/>
            <person name="Henrissat B."/>
            <person name="Kuo A."/>
            <person name="Liang C."/>
            <person name="Lipzen A."/>
            <person name="Lutzoni F."/>
            <person name="Magnuson J."/>
            <person name="Mondo S."/>
            <person name="Nolan M."/>
            <person name="Ohm R."/>
            <person name="Pangilinan J."/>
            <person name="Park H.-J."/>
            <person name="Ramirez L."/>
            <person name="Alfaro M."/>
            <person name="Sun H."/>
            <person name="Tritt A."/>
            <person name="Yoshinaga Y."/>
            <person name="Zwiers L.-H."/>
            <person name="Turgeon B.G."/>
            <person name="Goodwin S.B."/>
            <person name="Spatafora J.W."/>
            <person name="Crous P.W."/>
            <person name="Grigoriev I.V."/>
        </authorList>
    </citation>
    <scope>NUCLEOTIDE SEQUENCE</scope>
    <source>
        <strain evidence="3">P77</strain>
    </source>
</reference>
<evidence type="ECO:0000313" key="3">
    <source>
        <dbReference type="EMBL" id="KAF1830525.1"/>
    </source>
</evidence>
<keyword evidence="4" id="KW-1185">Reference proteome</keyword>
<dbReference type="InterPro" id="IPR021109">
    <property type="entry name" value="Peptidase_aspartic_dom_sf"/>
</dbReference>
<feature type="domain" description="Peptidase A1" evidence="2">
    <location>
        <begin position="110"/>
        <end position="226"/>
    </location>
</feature>
<sequence length="238" mass="26038">MTNTTIILASLPFLAQATYLDPLLRQQKPLSQPTSDRVVELTLDADLHYHIPTNSDIYPPLPLQDLQKGALGTDHEIVTINIPLNASMPGSATLSKATKKDWRPQSTSQITWIESPNTPADAQIPLLDISIRKGGMISTEADSATLDLSTPFLHVPTSIWDILVLATQPRSETASDELVVDCAKRRIFPDLVFGMDGERGEDELVVRPEQYVLRTEDGACKLLVRSSESCHDGGVVIG</sequence>
<dbReference type="Pfam" id="PF00026">
    <property type="entry name" value="Asp"/>
    <property type="match status" value="1"/>
</dbReference>
<evidence type="ECO:0000259" key="2">
    <source>
        <dbReference type="Pfam" id="PF00026"/>
    </source>
</evidence>
<dbReference type="OrthoDB" id="3747338at2759"/>
<dbReference type="AlphaFoldDB" id="A0A6A5JZB0"/>
<feature type="signal peptide" evidence="1">
    <location>
        <begin position="1"/>
        <end position="17"/>
    </location>
</feature>
<gene>
    <name evidence="3" type="ORF">BDW02DRAFT_533909</name>
</gene>